<dbReference type="InterPro" id="IPR036985">
    <property type="entry name" value="Transglutaminase-like_sf"/>
</dbReference>
<comment type="cofactor">
    <cofactor evidence="9">
        <name>Ca(2+)</name>
        <dbReference type="ChEBI" id="CHEBI:29108"/>
    </cofactor>
    <text evidence="9">Binds 1 Ca(2+) ion per subunit.</text>
</comment>
<dbReference type="InterPro" id="IPR036238">
    <property type="entry name" value="Transglutaminase_C_sf"/>
</dbReference>
<feature type="binding site" evidence="9">
    <location>
        <position position="444"/>
    </location>
    <ligand>
        <name>Ca(2+)</name>
        <dbReference type="ChEBI" id="CHEBI:29108"/>
    </ligand>
</feature>
<dbReference type="InterPro" id="IPR008958">
    <property type="entry name" value="Transglutaminase_C"/>
</dbReference>
<feature type="binding site" evidence="9">
    <location>
        <position position="499"/>
    </location>
    <ligand>
        <name>Ca(2+)</name>
        <dbReference type="ChEBI" id="CHEBI:29108"/>
    </ligand>
</feature>
<dbReference type="PANTHER" id="PTHR11590">
    <property type="entry name" value="PROTEIN-GLUTAMINE GAMMA-GLUTAMYLTRANSFERASE"/>
    <property type="match status" value="1"/>
</dbReference>
<evidence type="ECO:0000256" key="2">
    <source>
        <dbReference type="ARBA" id="ARBA00022679"/>
    </source>
</evidence>
<dbReference type="PANTHER" id="PTHR11590:SF69">
    <property type="entry name" value="RE08173P"/>
    <property type="match status" value="1"/>
</dbReference>
<sequence>MGNLNCACCKSSPCFDWVTAKKKPNLPPSVEPMDRPKPVPPVFGEKDDFLALDKFDLRGKENAKGHHTLPFLQQEKELARLVVRRGQEFTIILHTSRDFDQTKDSISLIFTVADCRSPTFGNGTQVGVGVGVEAVEGGWSATVTKSQEKTVTITVKSSSNAIVGEWKLEADVKTEGRTYNYTCDESVYILFNPWCQEDTVYLAGDAERQEYVVEDSGLIWRGTSTRLRPCPWNFGQYEEQVLECVLHVLSSVCQLQPPSRNDPIKVSRALSAGINSPDDAGVLVGNWSTDYSGGVSPTKWGGSPRIFQQYYTSKKPVKYGQCWVFSGIMTTACRTLGLPARSITNFSSAHDTHSSLTIDYFFDDDLEVIERLNSDSVWNFHVWNEVWMKRKDLGEKYNGWQAVDATPQEESDGQYRCGPSSLVAIKAGEVQRPYDVPFVFAEVNADKLYWKYCGPCQPMKLLGHTTDGIGQFVSTKAVGKNAREDVTHLYKYTEESSEERNVMKNALRLCENNFARYYLNQHFEDVEFDFKLNDDIIIGQPFSSSVVVHNKSEKEYDVEVVLRADTMFYTGRTKTMVKRHRQHLNIKPFSKETVMLEVSFDEYYSKLENQCAFNLSCLCKVEQTQFEYFAKDDFRCRKPDIKVEYEGEMKLREETKCRASFTNPLPFPLTRACFIIQGAGLCRLQFIRIKESVPAGGEACCEFTVRPLISGERNLTVMFDSRQLEDVDGMLTVSVTDPDDTPVEASEDGGDKPNSTQPPPETAPCETVEVTTEES</sequence>
<feature type="active site" evidence="8">
    <location>
        <position position="322"/>
    </location>
</feature>
<evidence type="ECO:0000256" key="5">
    <source>
        <dbReference type="ARBA" id="ARBA00023315"/>
    </source>
</evidence>
<comment type="caution">
    <text evidence="12">The sequence shown here is derived from an EMBL/GenBank/DDBJ whole genome shotgun (WGS) entry which is preliminary data.</text>
</comment>
<dbReference type="SMART" id="SM00460">
    <property type="entry name" value="TGc"/>
    <property type="match status" value="1"/>
</dbReference>
<dbReference type="Gene3D" id="2.60.40.10">
    <property type="entry name" value="Immunoglobulins"/>
    <property type="match status" value="3"/>
</dbReference>
<evidence type="ECO:0000256" key="10">
    <source>
        <dbReference type="SAM" id="MobiDB-lite"/>
    </source>
</evidence>
<dbReference type="AlphaFoldDB" id="A0AAE1PZH7"/>
<accession>A0AAE1PZH7</accession>
<feature type="region of interest" description="Disordered" evidence="10">
    <location>
        <begin position="733"/>
        <end position="775"/>
    </location>
</feature>
<keyword evidence="13" id="KW-1185">Reference proteome</keyword>
<proteinExistence type="inferred from homology"/>
<dbReference type="InterPro" id="IPR001102">
    <property type="entry name" value="Transglutaminase_N"/>
</dbReference>
<evidence type="ECO:0000256" key="7">
    <source>
        <dbReference type="ARBA" id="ARBA00051843"/>
    </source>
</evidence>
<dbReference type="InterPro" id="IPR038765">
    <property type="entry name" value="Papain-like_cys_pep_sf"/>
</dbReference>
<dbReference type="SUPFAM" id="SSF49309">
    <property type="entry name" value="Transglutaminase, two C-terminal domains"/>
    <property type="match status" value="2"/>
</dbReference>
<keyword evidence="5" id="KW-0012">Acyltransferase</keyword>
<name>A0AAE1PZH7_9EUCA</name>
<dbReference type="FunFam" id="2.60.40.10:FF:000171">
    <property type="entry name" value="protein-glutamine gamma-glutamyltransferase 6"/>
    <property type="match status" value="1"/>
</dbReference>
<feature type="binding site" evidence="9">
    <location>
        <position position="494"/>
    </location>
    <ligand>
        <name>Ca(2+)</name>
        <dbReference type="ChEBI" id="CHEBI:29108"/>
    </ligand>
</feature>
<dbReference type="InterPro" id="IPR023608">
    <property type="entry name" value="Transglutaminase_animal"/>
</dbReference>
<feature type="active site" evidence="8">
    <location>
        <position position="404"/>
    </location>
</feature>
<dbReference type="Proteomes" id="UP001292094">
    <property type="component" value="Unassembled WGS sequence"/>
</dbReference>
<dbReference type="FunFam" id="3.90.260.10:FF:000001">
    <property type="entry name" value="Protein-glutamine gamma-glutamyltransferase 2"/>
    <property type="match status" value="1"/>
</dbReference>
<dbReference type="GO" id="GO:0046872">
    <property type="term" value="F:metal ion binding"/>
    <property type="evidence" value="ECO:0007669"/>
    <property type="project" value="UniProtKB-KW"/>
</dbReference>
<protein>
    <recommendedName>
        <fullName evidence="6">protein-glutamine gamma-glutamyltransferase</fullName>
        <ecNumber evidence="6">2.3.2.13</ecNumber>
    </recommendedName>
</protein>
<evidence type="ECO:0000259" key="11">
    <source>
        <dbReference type="SMART" id="SM00460"/>
    </source>
</evidence>
<feature type="active site" evidence="8">
    <location>
        <position position="381"/>
    </location>
</feature>
<evidence type="ECO:0000256" key="4">
    <source>
        <dbReference type="ARBA" id="ARBA00022837"/>
    </source>
</evidence>
<keyword evidence="4 9" id="KW-0106">Calcium</keyword>
<evidence type="ECO:0000313" key="12">
    <source>
        <dbReference type="EMBL" id="KAK4315877.1"/>
    </source>
</evidence>
<dbReference type="EC" id="2.3.2.13" evidence="6"/>
<evidence type="ECO:0000313" key="13">
    <source>
        <dbReference type="Proteomes" id="UP001292094"/>
    </source>
</evidence>
<dbReference type="PIRSF" id="PIRSF000459">
    <property type="entry name" value="TGM_EBP42"/>
    <property type="match status" value="1"/>
</dbReference>
<evidence type="ECO:0000256" key="1">
    <source>
        <dbReference type="ARBA" id="ARBA00005968"/>
    </source>
</evidence>
<dbReference type="FunFam" id="2.60.40.10:FF:000090">
    <property type="entry name" value="Protein-glutamine gamma-glutamyltransferase 2"/>
    <property type="match status" value="1"/>
</dbReference>
<dbReference type="Gene3D" id="3.90.260.10">
    <property type="entry name" value="Transglutaminase-like"/>
    <property type="match status" value="1"/>
</dbReference>
<dbReference type="Pfam" id="PF00868">
    <property type="entry name" value="Transglut_N"/>
    <property type="match status" value="1"/>
</dbReference>
<dbReference type="InterPro" id="IPR014756">
    <property type="entry name" value="Ig_E-set"/>
</dbReference>
<feature type="binding site" evidence="9">
    <location>
        <position position="446"/>
    </location>
    <ligand>
        <name>Ca(2+)</name>
        <dbReference type="ChEBI" id="CHEBI:29108"/>
    </ligand>
</feature>
<gene>
    <name evidence="12" type="ORF">Pmani_012903</name>
</gene>
<evidence type="ECO:0000256" key="3">
    <source>
        <dbReference type="ARBA" id="ARBA00022723"/>
    </source>
</evidence>
<comment type="similarity">
    <text evidence="1">Belongs to the transglutaminase superfamily. Transglutaminase family.</text>
</comment>
<comment type="catalytic activity">
    <reaction evidence="7">
        <text>L-glutaminyl-[protein] + L-lysyl-[protein] = [protein]-L-lysyl-N(6)-5-L-glutamyl-[protein] + NH4(+)</text>
        <dbReference type="Rhea" id="RHEA:54816"/>
        <dbReference type="Rhea" id="RHEA-COMP:9752"/>
        <dbReference type="Rhea" id="RHEA-COMP:10207"/>
        <dbReference type="Rhea" id="RHEA-COMP:14005"/>
        <dbReference type="ChEBI" id="CHEBI:28938"/>
        <dbReference type="ChEBI" id="CHEBI:29969"/>
        <dbReference type="ChEBI" id="CHEBI:30011"/>
        <dbReference type="ChEBI" id="CHEBI:138370"/>
        <dbReference type="EC" id="2.3.2.13"/>
    </reaction>
</comment>
<dbReference type="InterPro" id="IPR013783">
    <property type="entry name" value="Ig-like_fold"/>
</dbReference>
<dbReference type="SUPFAM" id="SSF54001">
    <property type="entry name" value="Cysteine proteinases"/>
    <property type="match status" value="1"/>
</dbReference>
<evidence type="ECO:0000256" key="9">
    <source>
        <dbReference type="PIRSR" id="PIRSR000459-2"/>
    </source>
</evidence>
<dbReference type="EMBL" id="JAWZYT010001069">
    <property type="protein sequence ID" value="KAK4315877.1"/>
    <property type="molecule type" value="Genomic_DNA"/>
</dbReference>
<evidence type="ECO:0000256" key="8">
    <source>
        <dbReference type="PIRSR" id="PIRSR000459-1"/>
    </source>
</evidence>
<feature type="domain" description="Transglutaminase-like" evidence="11">
    <location>
        <begin position="314"/>
        <end position="407"/>
    </location>
</feature>
<keyword evidence="3 9" id="KW-0479">Metal-binding</keyword>
<dbReference type="Pfam" id="PF01841">
    <property type="entry name" value="Transglut_core"/>
    <property type="match status" value="1"/>
</dbReference>
<reference evidence="12" key="1">
    <citation type="submission" date="2023-11" db="EMBL/GenBank/DDBJ databases">
        <title>Genome assemblies of two species of porcelain crab, Petrolisthes cinctipes and Petrolisthes manimaculis (Anomura: Porcellanidae).</title>
        <authorList>
            <person name="Angst P."/>
        </authorList>
    </citation>
    <scope>NUCLEOTIDE SEQUENCE</scope>
    <source>
        <strain evidence="12">PB745_02</strain>
        <tissue evidence="12">Gill</tissue>
    </source>
</reference>
<evidence type="ECO:0000256" key="6">
    <source>
        <dbReference type="ARBA" id="ARBA00024222"/>
    </source>
</evidence>
<dbReference type="InterPro" id="IPR050779">
    <property type="entry name" value="Transglutaminase"/>
</dbReference>
<keyword evidence="2" id="KW-0808">Transferase</keyword>
<dbReference type="InterPro" id="IPR002931">
    <property type="entry name" value="Transglutaminase-like"/>
</dbReference>
<feature type="compositionally biased region" description="Acidic residues" evidence="10">
    <location>
        <begin position="737"/>
        <end position="748"/>
    </location>
</feature>
<dbReference type="SUPFAM" id="SSF81296">
    <property type="entry name" value="E set domains"/>
    <property type="match status" value="1"/>
</dbReference>
<dbReference type="GO" id="GO:0003810">
    <property type="term" value="F:protein-glutamine gamma-glutamyltransferase activity"/>
    <property type="evidence" value="ECO:0007669"/>
    <property type="project" value="UniProtKB-EC"/>
</dbReference>
<dbReference type="Pfam" id="PF00927">
    <property type="entry name" value="Transglut_C"/>
    <property type="match status" value="2"/>
</dbReference>
<organism evidence="12 13">
    <name type="scientific">Petrolisthes manimaculis</name>
    <dbReference type="NCBI Taxonomy" id="1843537"/>
    <lineage>
        <taxon>Eukaryota</taxon>
        <taxon>Metazoa</taxon>
        <taxon>Ecdysozoa</taxon>
        <taxon>Arthropoda</taxon>
        <taxon>Crustacea</taxon>
        <taxon>Multicrustacea</taxon>
        <taxon>Malacostraca</taxon>
        <taxon>Eumalacostraca</taxon>
        <taxon>Eucarida</taxon>
        <taxon>Decapoda</taxon>
        <taxon>Pleocyemata</taxon>
        <taxon>Anomura</taxon>
        <taxon>Galatheoidea</taxon>
        <taxon>Porcellanidae</taxon>
        <taxon>Petrolisthes</taxon>
    </lineage>
</organism>